<comment type="caution">
    <text evidence="5">The sequence shown here is derived from an EMBL/GenBank/DDBJ whole genome shotgun (WGS) entry which is preliminary data.</text>
</comment>
<dbReference type="InterPro" id="IPR029058">
    <property type="entry name" value="AB_hydrolase_fold"/>
</dbReference>
<accession>A0A9W9T986</accession>
<sequence>MLTALLLSCALLLRLSDAIQPAPTAVIRNDTVKGLHNSAYNQDLFLGIPFAQPPVGNLRFARPKPLNTTWPSPLAVTQYGKFCNGRSLRLPGFDPSAITYPEDEDCLTLNVVRPSVLFWIPGGGYQEGGGGDSRYNMSAIVKTSVEMGSPIIAVSINYRLSILGFPSGQAFRDQNQLNLGLYDQRLALHWVQENIAAFGGNTSRVTIQGESAGAASDEGLFHAAIAQSGGPFYYASLFDNQTQDTFMEQVYSATGCASALDPVICLRDVPAPELVNASLGITWAPVIDHDLVTQRSSVALEKGDLVRVPLLIGANANEGASFVPAFSTISVNTSSEFISGVTAFGGGHVLSGDVLDLLEYLYRGVGLAQIQRELGTVLNDPGAPYGSWYGSMSLALGDFAFISGRRISAETWAQQGLDAYSYRFDTLANGISAETLGSCHFLDVAFVFRGITGVGYTENPFEVAAPLRQRYLDLSTLMSRMWVSFVTTGSPNAQGVSSFPTAWPMYDVSNPQNMVFNATAGTHLETDTWRSEEISLIHQVAKTQNRK</sequence>
<dbReference type="PANTHER" id="PTHR43918">
    <property type="entry name" value="ACETYLCHOLINESTERASE"/>
    <property type="match status" value="1"/>
</dbReference>
<dbReference type="Gene3D" id="3.40.50.1820">
    <property type="entry name" value="alpha/beta hydrolase"/>
    <property type="match status" value="1"/>
</dbReference>
<dbReference type="EC" id="3.1.1.-" evidence="3"/>
<dbReference type="InterPro" id="IPR050654">
    <property type="entry name" value="AChE-related_enzymes"/>
</dbReference>
<gene>
    <name evidence="5" type="ORF">N7449_001401</name>
</gene>
<dbReference type="AlphaFoldDB" id="A0A9W9T986"/>
<evidence type="ECO:0000256" key="3">
    <source>
        <dbReference type="RuleBase" id="RU361235"/>
    </source>
</evidence>
<dbReference type="GO" id="GO:0072330">
    <property type="term" value="P:monocarboxylic acid biosynthetic process"/>
    <property type="evidence" value="ECO:0007669"/>
    <property type="project" value="UniProtKB-ARBA"/>
</dbReference>
<reference evidence="5" key="1">
    <citation type="submission" date="2022-11" db="EMBL/GenBank/DDBJ databases">
        <authorList>
            <person name="Petersen C."/>
        </authorList>
    </citation>
    <scope>NUCLEOTIDE SEQUENCE</scope>
    <source>
        <strain evidence="5">IBT 20477</strain>
    </source>
</reference>
<dbReference type="PROSITE" id="PS00941">
    <property type="entry name" value="CARBOXYLESTERASE_B_2"/>
    <property type="match status" value="1"/>
</dbReference>
<evidence type="ECO:0000256" key="2">
    <source>
        <dbReference type="ARBA" id="ARBA00022801"/>
    </source>
</evidence>
<dbReference type="Pfam" id="PF00135">
    <property type="entry name" value="COesterase"/>
    <property type="match status" value="1"/>
</dbReference>
<dbReference type="GO" id="GO:0052689">
    <property type="term" value="F:carboxylic ester hydrolase activity"/>
    <property type="evidence" value="ECO:0007669"/>
    <property type="project" value="TreeGrafter"/>
</dbReference>
<dbReference type="PROSITE" id="PS00122">
    <property type="entry name" value="CARBOXYLESTERASE_B_1"/>
    <property type="match status" value="1"/>
</dbReference>
<name>A0A9W9T986_9EURO</name>
<proteinExistence type="inferred from homology"/>
<feature type="domain" description="Carboxylesterase type B" evidence="4">
    <location>
        <begin position="31"/>
        <end position="518"/>
    </location>
</feature>
<dbReference type="SUPFAM" id="SSF53474">
    <property type="entry name" value="alpha/beta-Hydrolases"/>
    <property type="match status" value="1"/>
</dbReference>
<keyword evidence="3" id="KW-0732">Signal</keyword>
<evidence type="ECO:0000313" key="6">
    <source>
        <dbReference type="Proteomes" id="UP001150942"/>
    </source>
</evidence>
<evidence type="ECO:0000259" key="4">
    <source>
        <dbReference type="Pfam" id="PF00135"/>
    </source>
</evidence>
<comment type="similarity">
    <text evidence="1 3">Belongs to the type-B carboxylesterase/lipase family.</text>
</comment>
<dbReference type="Proteomes" id="UP001150942">
    <property type="component" value="Unassembled WGS sequence"/>
</dbReference>
<keyword evidence="2 3" id="KW-0378">Hydrolase</keyword>
<protein>
    <recommendedName>
        <fullName evidence="3">Carboxylic ester hydrolase</fullName>
        <ecNumber evidence="3">3.1.1.-</ecNumber>
    </recommendedName>
</protein>
<dbReference type="EMBL" id="JAPQKQ010000001">
    <property type="protein sequence ID" value="KAJ5214232.1"/>
    <property type="molecule type" value="Genomic_DNA"/>
</dbReference>
<dbReference type="PANTHER" id="PTHR43918:SF4">
    <property type="entry name" value="CARBOXYLIC ESTER HYDROLASE"/>
    <property type="match status" value="1"/>
</dbReference>
<dbReference type="OrthoDB" id="408631at2759"/>
<feature type="chain" id="PRO_5041015340" description="Carboxylic ester hydrolase" evidence="3">
    <location>
        <begin position="19"/>
        <end position="547"/>
    </location>
</feature>
<reference evidence="5" key="2">
    <citation type="journal article" date="2023" name="IMA Fungus">
        <title>Comparative genomic study of the Penicillium genus elucidates a diverse pangenome and 15 lateral gene transfer events.</title>
        <authorList>
            <person name="Petersen C."/>
            <person name="Sorensen T."/>
            <person name="Nielsen M.R."/>
            <person name="Sondergaard T.E."/>
            <person name="Sorensen J.L."/>
            <person name="Fitzpatrick D.A."/>
            <person name="Frisvad J.C."/>
            <person name="Nielsen K.L."/>
        </authorList>
    </citation>
    <scope>NUCLEOTIDE SEQUENCE</scope>
    <source>
        <strain evidence="5">IBT 20477</strain>
    </source>
</reference>
<dbReference type="InterPro" id="IPR002018">
    <property type="entry name" value="CarbesteraseB"/>
</dbReference>
<dbReference type="InterPro" id="IPR019819">
    <property type="entry name" value="Carboxylesterase_B_CS"/>
</dbReference>
<keyword evidence="6" id="KW-1185">Reference proteome</keyword>
<feature type="signal peptide" evidence="3">
    <location>
        <begin position="1"/>
        <end position="18"/>
    </location>
</feature>
<evidence type="ECO:0000256" key="1">
    <source>
        <dbReference type="ARBA" id="ARBA00005964"/>
    </source>
</evidence>
<dbReference type="InterPro" id="IPR019826">
    <property type="entry name" value="Carboxylesterase_B_AS"/>
</dbReference>
<evidence type="ECO:0000313" key="5">
    <source>
        <dbReference type="EMBL" id="KAJ5214232.1"/>
    </source>
</evidence>
<dbReference type="GO" id="GO:0017000">
    <property type="term" value="P:antibiotic biosynthetic process"/>
    <property type="evidence" value="ECO:0007669"/>
    <property type="project" value="UniProtKB-ARBA"/>
</dbReference>
<organism evidence="5 6">
    <name type="scientific">Penicillium cf. viridicatum</name>
    <dbReference type="NCBI Taxonomy" id="2972119"/>
    <lineage>
        <taxon>Eukaryota</taxon>
        <taxon>Fungi</taxon>
        <taxon>Dikarya</taxon>
        <taxon>Ascomycota</taxon>
        <taxon>Pezizomycotina</taxon>
        <taxon>Eurotiomycetes</taxon>
        <taxon>Eurotiomycetidae</taxon>
        <taxon>Eurotiales</taxon>
        <taxon>Aspergillaceae</taxon>
        <taxon>Penicillium</taxon>
    </lineage>
</organism>